<protein>
    <submittedName>
        <fullName evidence="2">Uncharacterized protein</fullName>
    </submittedName>
</protein>
<sequence>MSVGSGPGAGATAAGRGVGSTTGATGVAGTSLADCADAASAWWVLVAV</sequence>
<proteinExistence type="predicted"/>
<accession>A0A7W7LDS2</accession>
<evidence type="ECO:0000313" key="3">
    <source>
        <dbReference type="Proteomes" id="UP000556436"/>
    </source>
</evidence>
<organism evidence="2 3">
    <name type="scientific">Streptomyces netropsis</name>
    <name type="common">Streptoverticillium netropsis</name>
    <dbReference type="NCBI Taxonomy" id="55404"/>
    <lineage>
        <taxon>Bacteria</taxon>
        <taxon>Bacillati</taxon>
        <taxon>Actinomycetota</taxon>
        <taxon>Actinomycetes</taxon>
        <taxon>Kitasatosporales</taxon>
        <taxon>Streptomycetaceae</taxon>
        <taxon>Streptomyces</taxon>
    </lineage>
</organism>
<dbReference type="Proteomes" id="UP000556436">
    <property type="component" value="Unassembled WGS sequence"/>
</dbReference>
<evidence type="ECO:0000313" key="2">
    <source>
        <dbReference type="EMBL" id="MBB4888340.1"/>
    </source>
</evidence>
<comment type="caution">
    <text evidence="2">The sequence shown here is derived from an EMBL/GenBank/DDBJ whole genome shotgun (WGS) entry which is preliminary data.</text>
</comment>
<feature type="compositionally biased region" description="Low complexity" evidence="1">
    <location>
        <begin position="10"/>
        <end position="23"/>
    </location>
</feature>
<dbReference type="EMBL" id="JACHJG010000009">
    <property type="protein sequence ID" value="MBB4888340.1"/>
    <property type="molecule type" value="Genomic_DNA"/>
</dbReference>
<keyword evidence="3" id="KW-1185">Reference proteome</keyword>
<gene>
    <name evidence="2" type="ORF">FHS38_004409</name>
</gene>
<dbReference type="RefSeq" id="WP_184735889.1">
    <property type="nucleotide sequence ID" value="NZ_BMRW01000007.1"/>
</dbReference>
<feature type="region of interest" description="Disordered" evidence="1">
    <location>
        <begin position="1"/>
        <end position="23"/>
    </location>
</feature>
<reference evidence="2 3" key="1">
    <citation type="submission" date="2020-08" db="EMBL/GenBank/DDBJ databases">
        <title>Genomic Encyclopedia of Type Strains, Phase III (KMG-III): the genomes of soil and plant-associated and newly described type strains.</title>
        <authorList>
            <person name="Whitman W."/>
        </authorList>
    </citation>
    <scope>NUCLEOTIDE SEQUENCE [LARGE SCALE GENOMIC DNA]</scope>
    <source>
        <strain evidence="2 3">CECT 3265</strain>
    </source>
</reference>
<name>A0A7W7LDS2_STRNE</name>
<dbReference type="AlphaFoldDB" id="A0A7W7LDS2"/>
<evidence type="ECO:0000256" key="1">
    <source>
        <dbReference type="SAM" id="MobiDB-lite"/>
    </source>
</evidence>